<dbReference type="EMBL" id="LHYB01000002">
    <property type="protein sequence ID" value="KXB05072.1"/>
    <property type="molecule type" value="Genomic_DNA"/>
</dbReference>
<proteinExistence type="predicted"/>
<dbReference type="PANTHER" id="PTHR35610:SF7">
    <property type="entry name" value="3-ISOPROPYLMALATE DEHYDRATASE"/>
    <property type="match status" value="1"/>
</dbReference>
<evidence type="ECO:0000256" key="1">
    <source>
        <dbReference type="SAM" id="MobiDB-lite"/>
    </source>
</evidence>
<dbReference type="Pfam" id="PF09754">
    <property type="entry name" value="PAC2"/>
    <property type="match status" value="1"/>
</dbReference>
<evidence type="ECO:0000313" key="2">
    <source>
        <dbReference type="EMBL" id="KXB05072.1"/>
    </source>
</evidence>
<gene>
    <name evidence="2" type="ORF">AKJ48_00400</name>
</gene>
<dbReference type="Gene3D" id="3.40.50.10900">
    <property type="entry name" value="PAC-like subunit"/>
    <property type="match status" value="1"/>
</dbReference>
<sequence>MATELNYLKEPKLENPVTVAGLPGIANIGKLAVEYLINELESEKFAELYTDYFPGWVVRDSGLIEGLRVNFYEGGLEGSDRDFILVTADAQASSSTGQYKLSRKVLDVIADQAADMMVTMAAFLAPREDKSLVVGAATDAETAKLIEDHGVELLEGGRIVGMNGLLVSLAYEKGIEGCCLLGTTLGGVMDEDASKNVLSSLSDVLEFDLDLANFKDQVPDLPKLKPPKMKMPSVTGTGEDISYIR</sequence>
<dbReference type="SUPFAM" id="SSF159659">
    <property type="entry name" value="Cgl1923-like"/>
    <property type="match status" value="1"/>
</dbReference>
<keyword evidence="3" id="KW-1185">Reference proteome</keyword>
<dbReference type="AlphaFoldDB" id="A0A133VF57"/>
<accession>A0A133VF57</accession>
<dbReference type="InterPro" id="IPR038389">
    <property type="entry name" value="PSMG2_sf"/>
</dbReference>
<evidence type="ECO:0008006" key="4">
    <source>
        <dbReference type="Google" id="ProtNLM"/>
    </source>
</evidence>
<protein>
    <recommendedName>
        <fullName evidence="4">Proteasome assembly chaperone family protein</fullName>
    </recommendedName>
</protein>
<name>A0A133VF57_9EURY</name>
<comment type="caution">
    <text evidence="2">The sequence shown here is derived from an EMBL/GenBank/DDBJ whole genome shotgun (WGS) entry which is preliminary data.</text>
</comment>
<dbReference type="PANTHER" id="PTHR35610">
    <property type="entry name" value="3-ISOPROPYLMALATE DEHYDRATASE-RELATED"/>
    <property type="match status" value="1"/>
</dbReference>
<dbReference type="Proteomes" id="UP000070076">
    <property type="component" value="Unassembled WGS sequence"/>
</dbReference>
<feature type="region of interest" description="Disordered" evidence="1">
    <location>
        <begin position="223"/>
        <end position="245"/>
    </location>
</feature>
<organism evidence="2 3">
    <name type="scientific">candidate division MSBL1 archaeon SCGC-AAA261O19</name>
    <dbReference type="NCBI Taxonomy" id="1698277"/>
    <lineage>
        <taxon>Archaea</taxon>
        <taxon>Methanobacteriati</taxon>
        <taxon>Methanobacteriota</taxon>
        <taxon>candidate division MSBL1</taxon>
    </lineage>
</organism>
<dbReference type="InterPro" id="IPR019151">
    <property type="entry name" value="Proteasome_assmbl_chaperone_2"/>
</dbReference>
<evidence type="ECO:0000313" key="3">
    <source>
        <dbReference type="Proteomes" id="UP000070076"/>
    </source>
</evidence>
<reference evidence="2 3" key="1">
    <citation type="journal article" date="2016" name="Sci. Rep.">
        <title>Metabolic traits of an uncultured archaeal lineage -MSBL1- from brine pools of the Red Sea.</title>
        <authorList>
            <person name="Mwirichia R."/>
            <person name="Alam I."/>
            <person name="Rashid M."/>
            <person name="Vinu M."/>
            <person name="Ba-Alawi W."/>
            <person name="Anthony Kamau A."/>
            <person name="Kamanda Ngugi D."/>
            <person name="Goker M."/>
            <person name="Klenk H.P."/>
            <person name="Bajic V."/>
            <person name="Stingl U."/>
        </authorList>
    </citation>
    <scope>NUCLEOTIDE SEQUENCE [LARGE SCALE GENOMIC DNA]</scope>
    <source>
        <strain evidence="2">SCGC-AAA261O19</strain>
    </source>
</reference>